<dbReference type="EMBL" id="LOBU02000011">
    <property type="protein sequence ID" value="OKA08618.1"/>
    <property type="molecule type" value="Genomic_DNA"/>
</dbReference>
<reference evidence="7 9" key="2">
    <citation type="submission" date="2016-11" db="EMBL/GenBank/DDBJ databases">
        <title>Genome sequencing of Amycolatopsis regifaucium.</title>
        <authorList>
            <person name="Mayilraj S."/>
            <person name="Kaur N."/>
        </authorList>
    </citation>
    <scope>NUCLEOTIDE SEQUENCE [LARGE SCALE GENOMIC DNA]</scope>
    <source>
        <strain evidence="7 9">GY080</strain>
    </source>
</reference>
<dbReference type="GO" id="GO:0003910">
    <property type="term" value="F:DNA ligase (ATP) activity"/>
    <property type="evidence" value="ECO:0007669"/>
    <property type="project" value="UniProtKB-EC"/>
</dbReference>
<dbReference type="InterPro" id="IPR012309">
    <property type="entry name" value="DNA_ligase_ATP-dep_C"/>
</dbReference>
<evidence type="ECO:0000313" key="6">
    <source>
        <dbReference type="EMBL" id="KZB84129.1"/>
    </source>
</evidence>
<dbReference type="Gene3D" id="3.30.1490.70">
    <property type="match status" value="1"/>
</dbReference>
<dbReference type="EC" id="6.5.1.1" evidence="2"/>
<evidence type="ECO:0000259" key="5">
    <source>
        <dbReference type="PROSITE" id="PS50160"/>
    </source>
</evidence>
<comment type="caution">
    <text evidence="6">The sequence shown here is derived from an EMBL/GenBank/DDBJ whole genome shotgun (WGS) entry which is preliminary data.</text>
</comment>
<dbReference type="Gene3D" id="2.40.50.140">
    <property type="entry name" value="Nucleic acid-binding proteins"/>
    <property type="match status" value="1"/>
</dbReference>
<keyword evidence="9" id="KW-1185">Reference proteome</keyword>
<comment type="similarity">
    <text evidence="1">Belongs to the ATP-dependent DNA ligase family.</text>
</comment>
<evidence type="ECO:0000256" key="3">
    <source>
        <dbReference type="ARBA" id="ARBA00022598"/>
    </source>
</evidence>
<evidence type="ECO:0000313" key="7">
    <source>
        <dbReference type="EMBL" id="OKA08618.1"/>
    </source>
</evidence>
<dbReference type="CDD" id="cd07906">
    <property type="entry name" value="Adenylation_DNA_ligase_LigD_LigC"/>
    <property type="match status" value="1"/>
</dbReference>
<evidence type="ECO:0000256" key="2">
    <source>
        <dbReference type="ARBA" id="ARBA00012727"/>
    </source>
</evidence>
<dbReference type="RefSeq" id="WP_061987839.1">
    <property type="nucleotide sequence ID" value="NZ_FOPQ01000024.1"/>
</dbReference>
<dbReference type="PANTHER" id="PTHR45674:SF4">
    <property type="entry name" value="DNA LIGASE 1"/>
    <property type="match status" value="1"/>
</dbReference>
<evidence type="ECO:0000256" key="1">
    <source>
        <dbReference type="ARBA" id="ARBA00007572"/>
    </source>
</evidence>
<gene>
    <name evidence="7" type="ORF">ATP06_0211395</name>
    <name evidence="6" type="ORF">AVL48_34300</name>
</gene>
<dbReference type="PROSITE" id="PS50160">
    <property type="entry name" value="DNA_LIGASE_A3"/>
    <property type="match status" value="1"/>
</dbReference>
<protein>
    <recommendedName>
        <fullName evidence="2">DNA ligase (ATP)</fullName>
        <ecNumber evidence="2">6.5.1.1</ecNumber>
    </recommendedName>
</protein>
<dbReference type="InterPro" id="IPR050191">
    <property type="entry name" value="ATP-dep_DNA_ligase"/>
</dbReference>
<dbReference type="EMBL" id="LQCI01000017">
    <property type="protein sequence ID" value="KZB84129.1"/>
    <property type="molecule type" value="Genomic_DNA"/>
</dbReference>
<dbReference type="InterPro" id="IPR012340">
    <property type="entry name" value="NA-bd_OB-fold"/>
</dbReference>
<dbReference type="Proteomes" id="UP000186883">
    <property type="component" value="Unassembled WGS sequence"/>
</dbReference>
<dbReference type="PANTHER" id="PTHR45674">
    <property type="entry name" value="DNA LIGASE 1/3 FAMILY MEMBER"/>
    <property type="match status" value="1"/>
</dbReference>
<name>A0A154ML85_9PSEU</name>
<evidence type="ECO:0000256" key="4">
    <source>
        <dbReference type="ARBA" id="ARBA00034003"/>
    </source>
</evidence>
<dbReference type="GO" id="GO:0005524">
    <property type="term" value="F:ATP binding"/>
    <property type="evidence" value="ECO:0007669"/>
    <property type="project" value="InterPro"/>
</dbReference>
<dbReference type="InterPro" id="IPR014146">
    <property type="entry name" value="LigD_ligase_dom"/>
</dbReference>
<reference evidence="6 8" key="1">
    <citation type="submission" date="2015-12" db="EMBL/GenBank/DDBJ databases">
        <title>Amycolatopsis regifaucium genome sequencing and assembly.</title>
        <authorList>
            <person name="Mayilraj S."/>
        </authorList>
    </citation>
    <scope>NUCLEOTIDE SEQUENCE [LARGE SCALE GENOMIC DNA]</scope>
    <source>
        <strain evidence="6 8">GY080</strain>
    </source>
</reference>
<organism evidence="6 8">
    <name type="scientific">Amycolatopsis regifaucium</name>
    <dbReference type="NCBI Taxonomy" id="546365"/>
    <lineage>
        <taxon>Bacteria</taxon>
        <taxon>Bacillati</taxon>
        <taxon>Actinomycetota</taxon>
        <taxon>Actinomycetes</taxon>
        <taxon>Pseudonocardiales</taxon>
        <taxon>Pseudonocardiaceae</taxon>
        <taxon>Amycolatopsis</taxon>
    </lineage>
</organism>
<dbReference type="Pfam" id="PF04679">
    <property type="entry name" value="DNA_ligase_A_C"/>
    <property type="match status" value="1"/>
</dbReference>
<dbReference type="Gene3D" id="3.30.470.30">
    <property type="entry name" value="DNA ligase/mRNA capping enzyme"/>
    <property type="match status" value="1"/>
</dbReference>
<dbReference type="SUPFAM" id="SSF50249">
    <property type="entry name" value="Nucleic acid-binding proteins"/>
    <property type="match status" value="1"/>
</dbReference>
<proteinExistence type="inferred from homology"/>
<dbReference type="Proteomes" id="UP000076321">
    <property type="component" value="Unassembled WGS sequence"/>
</dbReference>
<dbReference type="SUPFAM" id="SSF56091">
    <property type="entry name" value="DNA ligase/mRNA capping enzyme, catalytic domain"/>
    <property type="match status" value="1"/>
</dbReference>
<accession>A0A154ML85</accession>
<dbReference type="Pfam" id="PF01068">
    <property type="entry name" value="DNA_ligase_A_M"/>
    <property type="match status" value="1"/>
</dbReference>
<dbReference type="CDD" id="cd07971">
    <property type="entry name" value="OBF_DNA_ligase_LigD"/>
    <property type="match status" value="1"/>
</dbReference>
<dbReference type="InterPro" id="IPR012310">
    <property type="entry name" value="DNA_ligase_ATP-dep_cent"/>
</dbReference>
<evidence type="ECO:0000313" key="9">
    <source>
        <dbReference type="Proteomes" id="UP000186883"/>
    </source>
</evidence>
<sequence>MSTVPDAIAPMLATDGDLPTGGWGYEYKWDGYRCCLRVARDGETRLTSRRGLDVTATYPDVTGEALDGREAVLDGEIVVLDDQGRPSFPLLQTRHLRTPDASLLERSPVHFFAFDVLLLDGTVLLDEPYAARRELLTSLGGGGRVVIPPGYTDYDIAPDQLLEVVRQHGLEGLIAKKLDSHYHPGKRSRQWIKRALWLTQEVVIGGWRPGEGRRSGTLGALLLGAHDESGELRYIGDVGTGFSEKVLEDLRARLAPLARKKSPFASEVPRDRARGARWVSPELVGEVMHRNWTPDGRLRHTTWRGLRADKAPGDVELPTAQPGRRLT</sequence>
<dbReference type="GO" id="GO:0006281">
    <property type="term" value="P:DNA repair"/>
    <property type="evidence" value="ECO:0007669"/>
    <property type="project" value="InterPro"/>
</dbReference>
<keyword evidence="3 7" id="KW-0436">Ligase</keyword>
<dbReference type="NCBIfam" id="TIGR02779">
    <property type="entry name" value="NHEJ_ligase_lig"/>
    <property type="match status" value="1"/>
</dbReference>
<evidence type="ECO:0000313" key="8">
    <source>
        <dbReference type="Proteomes" id="UP000076321"/>
    </source>
</evidence>
<dbReference type="OrthoDB" id="9802472at2"/>
<dbReference type="GO" id="GO:0006310">
    <property type="term" value="P:DNA recombination"/>
    <property type="evidence" value="ECO:0007669"/>
    <property type="project" value="InterPro"/>
</dbReference>
<feature type="domain" description="ATP-dependent DNA ligase family profile" evidence="5">
    <location>
        <begin position="102"/>
        <end position="227"/>
    </location>
</feature>
<comment type="catalytic activity">
    <reaction evidence="4">
        <text>ATP + (deoxyribonucleotide)n-3'-hydroxyl + 5'-phospho-(deoxyribonucleotide)m = (deoxyribonucleotide)n+m + AMP + diphosphate.</text>
        <dbReference type="EC" id="6.5.1.1"/>
    </reaction>
</comment>
<dbReference type="AlphaFoldDB" id="A0A154ML85"/>